<reference evidence="2" key="1">
    <citation type="journal article" date="2017" name="Gigascience">
        <title>The genome draft of coconut (Cocos nucifera).</title>
        <authorList>
            <person name="Xiao Y."/>
            <person name="Xu P."/>
            <person name="Fan H."/>
            <person name="Baudouin L."/>
            <person name="Xia W."/>
            <person name="Bocs S."/>
            <person name="Xu J."/>
            <person name="Li Q."/>
            <person name="Guo A."/>
            <person name="Zhou L."/>
            <person name="Li J."/>
            <person name="Wu Y."/>
            <person name="Ma Z."/>
            <person name="Armero A."/>
            <person name="Issali A.E."/>
            <person name="Liu N."/>
            <person name="Peng M."/>
            <person name="Yang Y."/>
        </authorList>
    </citation>
    <scope>NUCLEOTIDE SEQUENCE</scope>
    <source>
        <tissue evidence="2">Spear leaf of Hainan Tall coconut</tissue>
    </source>
</reference>
<organism evidence="2 3">
    <name type="scientific">Cocos nucifera</name>
    <name type="common">Coconut palm</name>
    <dbReference type="NCBI Taxonomy" id="13894"/>
    <lineage>
        <taxon>Eukaryota</taxon>
        <taxon>Viridiplantae</taxon>
        <taxon>Streptophyta</taxon>
        <taxon>Embryophyta</taxon>
        <taxon>Tracheophyta</taxon>
        <taxon>Spermatophyta</taxon>
        <taxon>Magnoliopsida</taxon>
        <taxon>Liliopsida</taxon>
        <taxon>Arecaceae</taxon>
        <taxon>Arecoideae</taxon>
        <taxon>Cocoseae</taxon>
        <taxon>Attaleinae</taxon>
        <taxon>Cocos</taxon>
    </lineage>
</organism>
<dbReference type="Proteomes" id="UP000797356">
    <property type="component" value="Chromosome 14"/>
</dbReference>
<evidence type="ECO:0000313" key="2">
    <source>
        <dbReference type="EMBL" id="KAG1368355.1"/>
    </source>
</evidence>
<sequence>MKVEVEVKAAKAKAKCLREVLEKIKAELNKAKVELTLEKKIHQVAQEKVTELEKKAESQAIKVAQLVVETFWASKEFIDEKIKFVEEAFIIRQETCHQRIAETPALLHLRRSPKPPTRPQLAPAKAARPSSQVLRLRRLLGPRLVVSVGKEETELRVSNGAEQQDASPEDLECVQQIQRVLELLTKNRDMLFGESAY</sequence>
<feature type="coiled-coil region" evidence="1">
    <location>
        <begin position="7"/>
        <end position="62"/>
    </location>
</feature>
<dbReference type="AlphaFoldDB" id="A0A8K0IVF1"/>
<gene>
    <name evidence="2" type="ORF">COCNU_14G008230</name>
</gene>
<evidence type="ECO:0000256" key="1">
    <source>
        <dbReference type="SAM" id="Coils"/>
    </source>
</evidence>
<name>A0A8K0IVF1_COCNU</name>
<reference evidence="2" key="2">
    <citation type="submission" date="2019-07" db="EMBL/GenBank/DDBJ databases">
        <authorList>
            <person name="Yang Y."/>
            <person name="Bocs S."/>
            <person name="Baudouin L."/>
        </authorList>
    </citation>
    <scope>NUCLEOTIDE SEQUENCE</scope>
    <source>
        <tissue evidence="2">Spear leaf of Hainan Tall coconut</tissue>
    </source>
</reference>
<keyword evidence="1" id="KW-0175">Coiled coil</keyword>
<protein>
    <submittedName>
        <fullName evidence="2">Uncharacterized protein</fullName>
    </submittedName>
</protein>
<keyword evidence="3" id="KW-1185">Reference proteome</keyword>
<evidence type="ECO:0000313" key="3">
    <source>
        <dbReference type="Proteomes" id="UP000797356"/>
    </source>
</evidence>
<comment type="caution">
    <text evidence="2">The sequence shown here is derived from an EMBL/GenBank/DDBJ whole genome shotgun (WGS) entry which is preliminary data.</text>
</comment>
<proteinExistence type="predicted"/>
<dbReference type="EMBL" id="CM017885">
    <property type="protein sequence ID" value="KAG1368355.1"/>
    <property type="molecule type" value="Genomic_DNA"/>
</dbReference>
<accession>A0A8K0IVF1</accession>